<feature type="disulfide bond" evidence="9">
    <location>
        <begin position="190"/>
        <end position="205"/>
    </location>
</feature>
<keyword evidence="2" id="KW-0812">Transmembrane</keyword>
<dbReference type="PROSITE" id="PS50068">
    <property type="entry name" value="LDLRA_2"/>
    <property type="match status" value="2"/>
</dbReference>
<feature type="disulfide bond" evidence="9">
    <location>
        <begin position="178"/>
        <end position="196"/>
    </location>
</feature>
<dbReference type="GO" id="GO:0005886">
    <property type="term" value="C:plasma membrane"/>
    <property type="evidence" value="ECO:0007669"/>
    <property type="project" value="TreeGrafter"/>
</dbReference>
<dbReference type="InterPro" id="IPR002172">
    <property type="entry name" value="LDrepeatLR_classA_rpt"/>
</dbReference>
<dbReference type="SMART" id="SM00192">
    <property type="entry name" value="LDLa"/>
    <property type="match status" value="3"/>
</dbReference>
<dbReference type="InterPro" id="IPR023415">
    <property type="entry name" value="LDLR_class-A_CS"/>
</dbReference>
<organism evidence="11 12">
    <name type="scientific">Nezara viridula</name>
    <name type="common">Southern green stink bug</name>
    <name type="synonym">Cimex viridulus</name>
    <dbReference type="NCBI Taxonomy" id="85310"/>
    <lineage>
        <taxon>Eukaryota</taxon>
        <taxon>Metazoa</taxon>
        <taxon>Ecdysozoa</taxon>
        <taxon>Arthropoda</taxon>
        <taxon>Hexapoda</taxon>
        <taxon>Insecta</taxon>
        <taxon>Pterygota</taxon>
        <taxon>Neoptera</taxon>
        <taxon>Paraneoptera</taxon>
        <taxon>Hemiptera</taxon>
        <taxon>Heteroptera</taxon>
        <taxon>Panheteroptera</taxon>
        <taxon>Pentatomomorpha</taxon>
        <taxon>Pentatomoidea</taxon>
        <taxon>Pentatomidae</taxon>
        <taxon>Pentatominae</taxon>
        <taxon>Nezara</taxon>
    </lineage>
</organism>
<sequence>MYKGLGDRIVTDAPPPAGFQPVHHLPIREMFGSGAVHHNHQPQQIPLPQQQAPRNPVHGHGKTQLEGRSRSGGAWVVDDTNIDLQEKTPNSIMKSIETEIAWRCDGDADCVKGEDEMLCTEPTLQSCPPATHIRCPHTGKCIRKDFLCDGADDCGDFSDETHCAEVEIPQCGPDEVQCDYPKCVREEFRCDGDDDCGDWSDENGCPNVSGGICSDTEFRNNGSVMEFKTVHKVKMSKTV</sequence>
<evidence type="ECO:0000256" key="10">
    <source>
        <dbReference type="SAM" id="MobiDB-lite"/>
    </source>
</evidence>
<evidence type="ECO:0000256" key="6">
    <source>
        <dbReference type="ARBA" id="ARBA00023157"/>
    </source>
</evidence>
<evidence type="ECO:0000256" key="4">
    <source>
        <dbReference type="ARBA" id="ARBA00022989"/>
    </source>
</evidence>
<accession>A0A9P0E7T3</accession>
<evidence type="ECO:0000313" key="12">
    <source>
        <dbReference type="Proteomes" id="UP001152798"/>
    </source>
</evidence>
<evidence type="ECO:0000256" key="9">
    <source>
        <dbReference type="PROSITE-ProRule" id="PRU00124"/>
    </source>
</evidence>
<evidence type="ECO:0000256" key="5">
    <source>
        <dbReference type="ARBA" id="ARBA00023136"/>
    </source>
</evidence>
<evidence type="ECO:0000256" key="1">
    <source>
        <dbReference type="ARBA" id="ARBA00004167"/>
    </source>
</evidence>
<keyword evidence="6 9" id="KW-1015">Disulfide bond</keyword>
<comment type="caution">
    <text evidence="9">Lacks conserved residue(s) required for the propagation of feature annotation.</text>
</comment>
<reference evidence="11" key="1">
    <citation type="submission" date="2022-01" db="EMBL/GenBank/DDBJ databases">
        <authorList>
            <person name="King R."/>
        </authorList>
    </citation>
    <scope>NUCLEOTIDE SEQUENCE</scope>
</reference>
<dbReference type="OrthoDB" id="10006456at2759"/>
<dbReference type="SUPFAM" id="SSF57424">
    <property type="entry name" value="LDL receptor-like module"/>
    <property type="match status" value="2"/>
</dbReference>
<dbReference type="Proteomes" id="UP001152798">
    <property type="component" value="Chromosome 1"/>
</dbReference>
<feature type="disulfide bond" evidence="9">
    <location>
        <begin position="148"/>
        <end position="163"/>
    </location>
</feature>
<evidence type="ECO:0000313" key="11">
    <source>
        <dbReference type="EMBL" id="CAH1390012.1"/>
    </source>
</evidence>
<evidence type="ECO:0000256" key="3">
    <source>
        <dbReference type="ARBA" id="ARBA00022737"/>
    </source>
</evidence>
<dbReference type="CDD" id="cd00112">
    <property type="entry name" value="LDLa"/>
    <property type="match status" value="1"/>
</dbReference>
<comment type="subcellular location">
    <subcellularLocation>
        <location evidence="1">Membrane</location>
        <topology evidence="1">Single-pass membrane protein</topology>
    </subcellularLocation>
</comment>
<keyword evidence="12" id="KW-1185">Reference proteome</keyword>
<evidence type="ECO:0000256" key="8">
    <source>
        <dbReference type="ARBA" id="ARBA00023180"/>
    </source>
</evidence>
<keyword evidence="8" id="KW-0325">Glycoprotein</keyword>
<dbReference type="Gene3D" id="4.10.400.10">
    <property type="entry name" value="Low-density Lipoprotein Receptor"/>
    <property type="match status" value="3"/>
</dbReference>
<gene>
    <name evidence="11" type="ORF">NEZAVI_LOCUS1283</name>
</gene>
<evidence type="ECO:0000256" key="7">
    <source>
        <dbReference type="ARBA" id="ARBA00023170"/>
    </source>
</evidence>
<dbReference type="PROSITE" id="PS01209">
    <property type="entry name" value="LDLRA_1"/>
    <property type="match status" value="2"/>
</dbReference>
<feature type="compositionally biased region" description="Low complexity" evidence="10">
    <location>
        <begin position="41"/>
        <end position="53"/>
    </location>
</feature>
<keyword evidence="4" id="KW-1133">Transmembrane helix</keyword>
<dbReference type="GO" id="GO:0043235">
    <property type="term" value="C:receptor complex"/>
    <property type="evidence" value="ECO:0007669"/>
    <property type="project" value="TreeGrafter"/>
</dbReference>
<dbReference type="PANTHER" id="PTHR22722">
    <property type="entry name" value="LOW-DENSITY LIPOPROTEIN RECEPTOR-RELATED PROTEIN 2-RELATED"/>
    <property type="match status" value="1"/>
</dbReference>
<dbReference type="AlphaFoldDB" id="A0A9P0E7T3"/>
<feature type="disulfide bond" evidence="9">
    <location>
        <begin position="171"/>
        <end position="183"/>
    </location>
</feature>
<dbReference type="EMBL" id="OV725077">
    <property type="protein sequence ID" value="CAH1390012.1"/>
    <property type="molecule type" value="Genomic_DNA"/>
</dbReference>
<keyword evidence="3" id="KW-0677">Repeat</keyword>
<keyword evidence="5" id="KW-0472">Membrane</keyword>
<dbReference type="PRINTS" id="PR00261">
    <property type="entry name" value="LDLRECEPTOR"/>
</dbReference>
<dbReference type="InterPro" id="IPR036055">
    <property type="entry name" value="LDL_receptor-like_sf"/>
</dbReference>
<evidence type="ECO:0000256" key="2">
    <source>
        <dbReference type="ARBA" id="ARBA00022692"/>
    </source>
</evidence>
<keyword evidence="7" id="KW-0675">Receptor</keyword>
<dbReference type="InterPro" id="IPR051221">
    <property type="entry name" value="LDLR-related"/>
</dbReference>
<proteinExistence type="predicted"/>
<dbReference type="Pfam" id="PF00057">
    <property type="entry name" value="Ldl_recept_a"/>
    <property type="match status" value="2"/>
</dbReference>
<protein>
    <submittedName>
        <fullName evidence="11">Uncharacterized protein</fullName>
    </submittedName>
</protein>
<name>A0A9P0E7T3_NEZVI</name>
<feature type="region of interest" description="Disordered" evidence="10">
    <location>
        <begin position="36"/>
        <end position="72"/>
    </location>
</feature>